<dbReference type="Proteomes" id="UP000515156">
    <property type="component" value="Chromosome 1"/>
</dbReference>
<dbReference type="RefSeq" id="XP_030045925.1">
    <property type="nucleotide sequence ID" value="XM_030190065.1"/>
</dbReference>
<gene>
    <name evidence="3" type="primary">CCDC127</name>
</gene>
<dbReference type="PANTHER" id="PTHR31958:SF2">
    <property type="entry name" value="COILED-COIL DOMAIN-CONTAINING PROTEIN 127"/>
    <property type="match status" value="1"/>
</dbReference>
<keyword evidence="2" id="KW-1185">Reference proteome</keyword>
<dbReference type="OrthoDB" id="10064762at2759"/>
<evidence type="ECO:0000313" key="3">
    <source>
        <dbReference type="RefSeq" id="XP_030045925.1"/>
    </source>
</evidence>
<accession>A0A6P7X5T1</accession>
<name>A0A6P7X5T1_9AMPH</name>
<keyword evidence="1" id="KW-0175">Coiled coil</keyword>
<dbReference type="InParanoid" id="A0A6P7X5T1"/>
<sequence>MNNLNDPRQWNIQPVPRDDGNKWNYALLVPMLGLAAFRWIWSRESRKETEEAKAECSRKIKSTEKDLELKYRNILMESRSAVAHLELELEKEQKRSLGFREALNSQIRKLLEEKRSLEQEREQLKQQKQLFQLSGAAFYLNCLEKEEQWQSKAKHLLKEFEKALVERQNIYCSYVLHRSRRFVIENSLLIRAATDPIAAELKMETGLIDIFKHDKHCADLMNTNKQQNGGLMWLYLKYWELAVELNKYKKIEQAMLSK</sequence>
<dbReference type="KEGG" id="muo:115460267"/>
<evidence type="ECO:0000256" key="1">
    <source>
        <dbReference type="SAM" id="Coils"/>
    </source>
</evidence>
<dbReference type="CTD" id="133957"/>
<dbReference type="FunCoup" id="A0A6P7X5T1">
    <property type="interactions" value="804"/>
</dbReference>
<organism evidence="2 3">
    <name type="scientific">Microcaecilia unicolor</name>
    <dbReference type="NCBI Taxonomy" id="1415580"/>
    <lineage>
        <taxon>Eukaryota</taxon>
        <taxon>Metazoa</taxon>
        <taxon>Chordata</taxon>
        <taxon>Craniata</taxon>
        <taxon>Vertebrata</taxon>
        <taxon>Euteleostomi</taxon>
        <taxon>Amphibia</taxon>
        <taxon>Gymnophiona</taxon>
        <taxon>Siphonopidae</taxon>
        <taxon>Microcaecilia</taxon>
    </lineage>
</organism>
<dbReference type="PANTHER" id="PTHR31958">
    <property type="entry name" value="COILED-COIL DOMAIN-CONTAINING PROTEIN 127"/>
    <property type="match status" value="1"/>
</dbReference>
<feature type="coiled-coil region" evidence="1">
    <location>
        <begin position="46"/>
        <end position="134"/>
    </location>
</feature>
<dbReference type="InterPro" id="IPR034607">
    <property type="entry name" value="CCDC127"/>
</dbReference>
<evidence type="ECO:0000313" key="2">
    <source>
        <dbReference type="Proteomes" id="UP000515156"/>
    </source>
</evidence>
<dbReference type="AlphaFoldDB" id="A0A6P7X5T1"/>
<protein>
    <submittedName>
        <fullName evidence="3">Coiled-coil domain-containing protein 127</fullName>
    </submittedName>
</protein>
<proteinExistence type="predicted"/>
<dbReference type="GeneID" id="115460267"/>
<reference evidence="3" key="1">
    <citation type="submission" date="2025-08" db="UniProtKB">
        <authorList>
            <consortium name="RefSeq"/>
        </authorList>
    </citation>
    <scope>IDENTIFICATION</scope>
</reference>